<reference evidence="1 2" key="1">
    <citation type="journal article" date="2007" name="Nature">
        <title>Evolution of genes and genomes on the Drosophila phylogeny.</title>
        <authorList>
            <consortium name="Drosophila 12 Genomes Consortium"/>
            <person name="Clark A.G."/>
            <person name="Eisen M.B."/>
            <person name="Smith D.R."/>
            <person name="Bergman C.M."/>
            <person name="Oliver B."/>
            <person name="Markow T.A."/>
            <person name="Kaufman T.C."/>
            <person name="Kellis M."/>
            <person name="Gelbart W."/>
            <person name="Iyer V.N."/>
            <person name="Pollard D.A."/>
            <person name="Sackton T.B."/>
            <person name="Larracuente A.M."/>
            <person name="Singh N.D."/>
            <person name="Abad J.P."/>
            <person name="Abt D.N."/>
            <person name="Adryan B."/>
            <person name="Aguade M."/>
            <person name="Akashi H."/>
            <person name="Anderson W.W."/>
            <person name="Aquadro C.F."/>
            <person name="Ardell D.H."/>
            <person name="Arguello R."/>
            <person name="Artieri C.G."/>
            <person name="Barbash D.A."/>
            <person name="Barker D."/>
            <person name="Barsanti P."/>
            <person name="Batterham P."/>
            <person name="Batzoglou S."/>
            <person name="Begun D."/>
            <person name="Bhutkar A."/>
            <person name="Blanco E."/>
            <person name="Bosak S.A."/>
            <person name="Bradley R.K."/>
            <person name="Brand A.D."/>
            <person name="Brent M.R."/>
            <person name="Brooks A.N."/>
            <person name="Brown R.H."/>
            <person name="Butlin R.K."/>
            <person name="Caggese C."/>
            <person name="Calvi B.R."/>
            <person name="Bernardo de Carvalho A."/>
            <person name="Caspi A."/>
            <person name="Castrezana S."/>
            <person name="Celniker S.E."/>
            <person name="Chang J.L."/>
            <person name="Chapple C."/>
            <person name="Chatterji S."/>
            <person name="Chinwalla A."/>
            <person name="Civetta A."/>
            <person name="Clifton S.W."/>
            <person name="Comeron J.M."/>
            <person name="Costello J.C."/>
            <person name="Coyne J.A."/>
            <person name="Daub J."/>
            <person name="David R.G."/>
            <person name="Delcher A.L."/>
            <person name="Delehaunty K."/>
            <person name="Do C.B."/>
            <person name="Ebling H."/>
            <person name="Edwards K."/>
            <person name="Eickbush T."/>
            <person name="Evans J.D."/>
            <person name="Filipski A."/>
            <person name="Findeiss S."/>
            <person name="Freyhult E."/>
            <person name="Fulton L."/>
            <person name="Fulton R."/>
            <person name="Garcia A.C."/>
            <person name="Gardiner A."/>
            <person name="Garfield D.A."/>
            <person name="Garvin B.E."/>
            <person name="Gibson G."/>
            <person name="Gilbert D."/>
            <person name="Gnerre S."/>
            <person name="Godfrey J."/>
            <person name="Good R."/>
            <person name="Gotea V."/>
            <person name="Gravely B."/>
            <person name="Greenberg A.J."/>
            <person name="Griffiths-Jones S."/>
            <person name="Gross S."/>
            <person name="Guigo R."/>
            <person name="Gustafson E.A."/>
            <person name="Haerty W."/>
            <person name="Hahn M.W."/>
            <person name="Halligan D.L."/>
            <person name="Halpern A.L."/>
            <person name="Halter G.M."/>
            <person name="Han M.V."/>
            <person name="Heger A."/>
            <person name="Hillier L."/>
            <person name="Hinrichs A.S."/>
            <person name="Holmes I."/>
            <person name="Hoskins R.A."/>
            <person name="Hubisz M.J."/>
            <person name="Hultmark D."/>
            <person name="Huntley M.A."/>
            <person name="Jaffe D.B."/>
            <person name="Jagadeeshan S."/>
            <person name="Jeck W.R."/>
            <person name="Johnson J."/>
            <person name="Jones C.D."/>
            <person name="Jordan W.C."/>
            <person name="Karpen G.H."/>
            <person name="Kataoka E."/>
            <person name="Keightley P.D."/>
            <person name="Kheradpour P."/>
            <person name="Kirkness E.F."/>
            <person name="Koerich L.B."/>
            <person name="Kristiansen K."/>
            <person name="Kudrna D."/>
            <person name="Kulathinal R.J."/>
            <person name="Kumar S."/>
            <person name="Kwok R."/>
            <person name="Lander E."/>
            <person name="Langley C.H."/>
            <person name="Lapoint R."/>
            <person name="Lazzaro B.P."/>
            <person name="Lee S.J."/>
            <person name="Levesque L."/>
            <person name="Li R."/>
            <person name="Lin C.F."/>
            <person name="Lin M.F."/>
            <person name="Lindblad-Toh K."/>
            <person name="Llopart A."/>
            <person name="Long M."/>
            <person name="Low L."/>
            <person name="Lozovsky E."/>
            <person name="Lu J."/>
            <person name="Luo M."/>
            <person name="Machado C.A."/>
            <person name="Makalowski W."/>
            <person name="Marzo M."/>
            <person name="Matsuda M."/>
            <person name="Matzkin L."/>
            <person name="McAllister B."/>
            <person name="McBride C.S."/>
            <person name="McKernan B."/>
            <person name="McKernan K."/>
            <person name="Mendez-Lago M."/>
            <person name="Minx P."/>
            <person name="Mollenhauer M.U."/>
            <person name="Montooth K."/>
            <person name="Mount S.M."/>
            <person name="Mu X."/>
            <person name="Myers E."/>
            <person name="Negre B."/>
            <person name="Newfeld S."/>
            <person name="Nielsen R."/>
            <person name="Noor M.A."/>
            <person name="O'Grady P."/>
            <person name="Pachter L."/>
            <person name="Papaceit M."/>
            <person name="Parisi M.J."/>
            <person name="Parisi M."/>
            <person name="Parts L."/>
            <person name="Pedersen J.S."/>
            <person name="Pesole G."/>
            <person name="Phillippy A.M."/>
            <person name="Ponting C.P."/>
            <person name="Pop M."/>
            <person name="Porcelli D."/>
            <person name="Powell J.R."/>
            <person name="Prohaska S."/>
            <person name="Pruitt K."/>
            <person name="Puig M."/>
            <person name="Quesneville H."/>
            <person name="Ram K.R."/>
            <person name="Rand D."/>
            <person name="Rasmussen M.D."/>
            <person name="Reed L.K."/>
            <person name="Reenan R."/>
            <person name="Reily A."/>
            <person name="Remington K.A."/>
            <person name="Rieger T.T."/>
            <person name="Ritchie M.G."/>
            <person name="Robin C."/>
            <person name="Rogers Y.H."/>
            <person name="Rohde C."/>
            <person name="Rozas J."/>
            <person name="Rubenfield M.J."/>
            <person name="Ruiz A."/>
            <person name="Russo S."/>
            <person name="Salzberg S.L."/>
            <person name="Sanchez-Gracia A."/>
            <person name="Saranga D.J."/>
            <person name="Sato H."/>
            <person name="Schaeffer S.W."/>
            <person name="Schatz M.C."/>
            <person name="Schlenke T."/>
            <person name="Schwartz R."/>
            <person name="Segarra C."/>
            <person name="Singh R.S."/>
            <person name="Sirot L."/>
            <person name="Sirota M."/>
            <person name="Sisneros N.B."/>
            <person name="Smith C.D."/>
            <person name="Smith T.F."/>
            <person name="Spieth J."/>
            <person name="Stage D.E."/>
            <person name="Stark A."/>
            <person name="Stephan W."/>
            <person name="Strausberg R.L."/>
            <person name="Strempel S."/>
            <person name="Sturgill D."/>
            <person name="Sutton G."/>
            <person name="Sutton G.G."/>
            <person name="Tao W."/>
            <person name="Teichmann S."/>
            <person name="Tobari Y.N."/>
            <person name="Tomimura Y."/>
            <person name="Tsolas J.M."/>
            <person name="Valente V.L."/>
            <person name="Venter E."/>
            <person name="Venter J.C."/>
            <person name="Vicario S."/>
            <person name="Vieira F.G."/>
            <person name="Vilella A.J."/>
            <person name="Villasante A."/>
            <person name="Walenz B."/>
            <person name="Wang J."/>
            <person name="Wasserman M."/>
            <person name="Watts T."/>
            <person name="Wilson D."/>
            <person name="Wilson R.K."/>
            <person name="Wing R.A."/>
            <person name="Wolfner M.F."/>
            <person name="Wong A."/>
            <person name="Wong G.K."/>
            <person name="Wu C.I."/>
            <person name="Wu G."/>
            <person name="Yamamoto D."/>
            <person name="Yang H.P."/>
            <person name="Yang S.P."/>
            <person name="Yorke J.A."/>
            <person name="Yoshida K."/>
            <person name="Zdobnov E."/>
            <person name="Zhang P."/>
            <person name="Zhang Y."/>
            <person name="Zimin A.V."/>
            <person name="Baldwin J."/>
            <person name="Abdouelleil A."/>
            <person name="Abdulkadir J."/>
            <person name="Abebe A."/>
            <person name="Abera B."/>
            <person name="Abreu J."/>
            <person name="Acer S.C."/>
            <person name="Aftuck L."/>
            <person name="Alexander A."/>
            <person name="An P."/>
            <person name="Anderson E."/>
            <person name="Anderson S."/>
            <person name="Arachi H."/>
            <person name="Azer M."/>
            <person name="Bachantsang P."/>
            <person name="Barry A."/>
            <person name="Bayul T."/>
            <person name="Berlin A."/>
            <person name="Bessette D."/>
            <person name="Bloom T."/>
            <person name="Blye J."/>
            <person name="Boguslavskiy L."/>
            <person name="Bonnet C."/>
            <person name="Boukhgalter B."/>
            <person name="Bourzgui I."/>
            <person name="Brown A."/>
            <person name="Cahill P."/>
            <person name="Channer S."/>
            <person name="Cheshatsang Y."/>
            <person name="Chuda L."/>
            <person name="Citroen M."/>
            <person name="Collymore A."/>
            <person name="Cooke P."/>
            <person name="Costello M."/>
            <person name="D'Aco K."/>
            <person name="Daza R."/>
            <person name="De Haan G."/>
            <person name="DeGray S."/>
            <person name="DeMaso C."/>
            <person name="Dhargay N."/>
            <person name="Dooley K."/>
            <person name="Dooley E."/>
            <person name="Doricent M."/>
            <person name="Dorje P."/>
            <person name="Dorjee K."/>
            <person name="Dupes A."/>
            <person name="Elong R."/>
            <person name="Falk J."/>
            <person name="Farina A."/>
            <person name="Faro S."/>
            <person name="Ferguson D."/>
            <person name="Fisher S."/>
            <person name="Foley C.D."/>
            <person name="Franke A."/>
            <person name="Friedrich D."/>
            <person name="Gadbois L."/>
            <person name="Gearin G."/>
            <person name="Gearin C.R."/>
            <person name="Giannoukos G."/>
            <person name="Goode T."/>
            <person name="Graham J."/>
            <person name="Grandbois E."/>
            <person name="Grewal S."/>
            <person name="Gyaltsen K."/>
            <person name="Hafez N."/>
            <person name="Hagos B."/>
            <person name="Hall J."/>
            <person name="Henson C."/>
            <person name="Hollinger A."/>
            <person name="Honan T."/>
            <person name="Huard M.D."/>
            <person name="Hughes L."/>
            <person name="Hurhula B."/>
            <person name="Husby M.E."/>
            <person name="Kamat A."/>
            <person name="Kanga B."/>
            <person name="Kashin S."/>
            <person name="Khazanovich D."/>
            <person name="Kisner P."/>
            <person name="Lance K."/>
            <person name="Lara M."/>
            <person name="Lee W."/>
            <person name="Lennon N."/>
            <person name="Letendre F."/>
            <person name="LeVine R."/>
            <person name="Lipovsky A."/>
            <person name="Liu X."/>
            <person name="Liu J."/>
            <person name="Liu S."/>
            <person name="Lokyitsang T."/>
            <person name="Lokyitsang Y."/>
            <person name="Lubonja R."/>
            <person name="Lui A."/>
            <person name="MacDonald P."/>
            <person name="Magnisalis V."/>
            <person name="Maru K."/>
            <person name="Matthews C."/>
            <person name="McCusker W."/>
            <person name="McDonough S."/>
            <person name="Mehta T."/>
            <person name="Meldrim J."/>
            <person name="Meneus L."/>
            <person name="Mihai O."/>
            <person name="Mihalev A."/>
            <person name="Mihova T."/>
            <person name="Mittelman R."/>
            <person name="Mlenga V."/>
            <person name="Montmayeur A."/>
            <person name="Mulrain L."/>
            <person name="Navidi A."/>
            <person name="Naylor J."/>
            <person name="Negash T."/>
            <person name="Nguyen T."/>
            <person name="Nguyen N."/>
            <person name="Nicol R."/>
            <person name="Norbu C."/>
            <person name="Norbu N."/>
            <person name="Novod N."/>
            <person name="O'Neill B."/>
            <person name="Osman S."/>
            <person name="Markiewicz E."/>
            <person name="Oyono O.L."/>
            <person name="Patti C."/>
            <person name="Phunkhang P."/>
            <person name="Pierre F."/>
            <person name="Priest M."/>
            <person name="Raghuraman S."/>
            <person name="Rege F."/>
            <person name="Reyes R."/>
            <person name="Rise C."/>
            <person name="Rogov P."/>
            <person name="Ross K."/>
            <person name="Ryan E."/>
            <person name="Settipalli S."/>
            <person name="Shea T."/>
            <person name="Sherpa N."/>
            <person name="Shi L."/>
            <person name="Shih D."/>
            <person name="Sparrow T."/>
            <person name="Spaulding J."/>
            <person name="Stalker J."/>
            <person name="Stange-Thomann N."/>
            <person name="Stavropoulos S."/>
            <person name="Stone C."/>
            <person name="Strader C."/>
            <person name="Tesfaye S."/>
            <person name="Thomson T."/>
            <person name="Thoulutsang Y."/>
            <person name="Thoulutsang D."/>
            <person name="Topham K."/>
            <person name="Topping I."/>
            <person name="Tsamla T."/>
            <person name="Vassiliev H."/>
            <person name="Vo A."/>
            <person name="Wangchuk T."/>
            <person name="Wangdi T."/>
            <person name="Weiand M."/>
            <person name="Wilkinson J."/>
            <person name="Wilson A."/>
            <person name="Yadav S."/>
            <person name="Young G."/>
            <person name="Yu Q."/>
            <person name="Zembek L."/>
            <person name="Zhong D."/>
            <person name="Zimmer A."/>
            <person name="Zwirko Z."/>
            <person name="Jaffe D.B."/>
            <person name="Alvarez P."/>
            <person name="Brockman W."/>
            <person name="Butler J."/>
            <person name="Chin C."/>
            <person name="Gnerre S."/>
            <person name="Grabherr M."/>
            <person name="Kleber M."/>
            <person name="Mauceli E."/>
            <person name="MacCallum I."/>
        </authorList>
    </citation>
    <scope>NUCLEOTIDE SEQUENCE [LARGE SCALE GENOMIC DNA]</scope>
    <source>
        <strain evidence="2">MSH-3 / Tucson 14011-0111.49</strain>
    </source>
</reference>
<dbReference type="AlphaFoldDB" id="B4GSB8"/>
<dbReference type="EMBL" id="CH479189">
    <property type="protein sequence ID" value="EDW25665.1"/>
    <property type="molecule type" value="Genomic_DNA"/>
</dbReference>
<dbReference type="OrthoDB" id="686784at2759"/>
<organism evidence="2">
    <name type="scientific">Drosophila persimilis</name>
    <name type="common">Fruit fly</name>
    <dbReference type="NCBI Taxonomy" id="7234"/>
    <lineage>
        <taxon>Eukaryota</taxon>
        <taxon>Metazoa</taxon>
        <taxon>Ecdysozoa</taxon>
        <taxon>Arthropoda</taxon>
        <taxon>Hexapoda</taxon>
        <taxon>Insecta</taxon>
        <taxon>Pterygota</taxon>
        <taxon>Neoptera</taxon>
        <taxon>Endopterygota</taxon>
        <taxon>Diptera</taxon>
        <taxon>Brachycera</taxon>
        <taxon>Muscomorpha</taxon>
        <taxon>Ephydroidea</taxon>
        <taxon>Drosophilidae</taxon>
        <taxon>Drosophila</taxon>
        <taxon>Sophophora</taxon>
    </lineage>
</organism>
<name>B4GSB8_DROPE</name>
<evidence type="ECO:0000313" key="2">
    <source>
        <dbReference type="Proteomes" id="UP000008744"/>
    </source>
</evidence>
<sequence>MLVTTYQHDYVPPNAKRYEFLTRAKGFEGQEGAKVVECQCIDEEKIKVPSDASKDCSGVEWTGIAPMGRLVDPRLIPTALAQDQVDKMAFSEETDCFKLQPNRFLKILRTVYPDLYERLKVMPKEELSRRLEKNRMFTTYQIDFCAMNEYPEGIYESLKTEDEASKLNANKFLTNKAPCSEFRSNVMNELDRETSMGYEVSQDECEKTYKPFKTTFADSSRFVASGNNSHWNAAPATYRKVPDFTEYMDSISRNGCVIMRNKLHDHSKCLANYCKHELKFTCNDMKP</sequence>
<accession>B4GSB8</accession>
<evidence type="ECO:0000313" key="1">
    <source>
        <dbReference type="EMBL" id="EDW25665.1"/>
    </source>
</evidence>
<dbReference type="STRING" id="7234.B4GSB8"/>
<dbReference type="eggNOG" id="ENOG502S4H9">
    <property type="taxonomic scope" value="Eukaryota"/>
</dbReference>
<gene>
    <name evidence="1" type="primary">Dper\GL26291</name>
    <name evidence="1" type="ORF">Dper_GL26291</name>
</gene>
<protein>
    <submittedName>
        <fullName evidence="1">GL26291</fullName>
    </submittedName>
</protein>
<dbReference type="OMA" id="CIIMRNK"/>
<dbReference type="KEGG" id="dpe:6596424"/>
<dbReference type="PhylomeDB" id="B4GSB8"/>
<dbReference type="Proteomes" id="UP000008744">
    <property type="component" value="Unassembled WGS sequence"/>
</dbReference>
<dbReference type="HOGENOM" id="CLU_974071_0_0_1"/>
<proteinExistence type="predicted"/>
<keyword evidence="2" id="KW-1185">Reference proteome</keyword>